<evidence type="ECO:0000256" key="1">
    <source>
        <dbReference type="SAM" id="MobiDB-lite"/>
    </source>
</evidence>
<dbReference type="EMBL" id="KZ772851">
    <property type="protein sequence ID" value="PTQ27833.1"/>
    <property type="molecule type" value="Genomic_DNA"/>
</dbReference>
<dbReference type="Proteomes" id="UP000244005">
    <property type="component" value="Unassembled WGS sequence"/>
</dbReference>
<proteinExistence type="predicted"/>
<gene>
    <name evidence="2" type="ORF">MARPO_0182s0014</name>
</gene>
<dbReference type="Gramene" id="Mp5g17350.1">
    <property type="protein sequence ID" value="Mp5g17350.1.cds1"/>
    <property type="gene ID" value="Mp5g17350"/>
</dbReference>
<organism evidence="2 3">
    <name type="scientific">Marchantia polymorpha</name>
    <name type="common">Common liverwort</name>
    <name type="synonym">Marchantia aquatica</name>
    <dbReference type="NCBI Taxonomy" id="3197"/>
    <lineage>
        <taxon>Eukaryota</taxon>
        <taxon>Viridiplantae</taxon>
        <taxon>Streptophyta</taxon>
        <taxon>Embryophyta</taxon>
        <taxon>Marchantiophyta</taxon>
        <taxon>Marchantiopsida</taxon>
        <taxon>Marchantiidae</taxon>
        <taxon>Marchantiales</taxon>
        <taxon>Marchantiaceae</taxon>
        <taxon>Marchantia</taxon>
    </lineage>
</organism>
<dbReference type="AlphaFoldDB" id="A0A2R6W1V1"/>
<evidence type="ECO:0000313" key="2">
    <source>
        <dbReference type="EMBL" id="PTQ27833.1"/>
    </source>
</evidence>
<accession>A0A2R6W1V1</accession>
<reference evidence="3" key="1">
    <citation type="journal article" date="2017" name="Cell">
        <title>Insights into land plant evolution garnered from the Marchantia polymorpha genome.</title>
        <authorList>
            <person name="Bowman J.L."/>
            <person name="Kohchi T."/>
            <person name="Yamato K.T."/>
            <person name="Jenkins J."/>
            <person name="Shu S."/>
            <person name="Ishizaki K."/>
            <person name="Yamaoka S."/>
            <person name="Nishihama R."/>
            <person name="Nakamura Y."/>
            <person name="Berger F."/>
            <person name="Adam C."/>
            <person name="Aki S.S."/>
            <person name="Althoff F."/>
            <person name="Araki T."/>
            <person name="Arteaga-Vazquez M.A."/>
            <person name="Balasubrmanian S."/>
            <person name="Barry K."/>
            <person name="Bauer D."/>
            <person name="Boehm C.R."/>
            <person name="Briginshaw L."/>
            <person name="Caballero-Perez J."/>
            <person name="Catarino B."/>
            <person name="Chen F."/>
            <person name="Chiyoda S."/>
            <person name="Chovatia M."/>
            <person name="Davies K.M."/>
            <person name="Delmans M."/>
            <person name="Demura T."/>
            <person name="Dierschke T."/>
            <person name="Dolan L."/>
            <person name="Dorantes-Acosta A.E."/>
            <person name="Eklund D.M."/>
            <person name="Florent S.N."/>
            <person name="Flores-Sandoval E."/>
            <person name="Fujiyama A."/>
            <person name="Fukuzawa H."/>
            <person name="Galik B."/>
            <person name="Grimanelli D."/>
            <person name="Grimwood J."/>
            <person name="Grossniklaus U."/>
            <person name="Hamada T."/>
            <person name="Haseloff J."/>
            <person name="Hetherington A.J."/>
            <person name="Higo A."/>
            <person name="Hirakawa Y."/>
            <person name="Hundley H.N."/>
            <person name="Ikeda Y."/>
            <person name="Inoue K."/>
            <person name="Inoue S.I."/>
            <person name="Ishida S."/>
            <person name="Jia Q."/>
            <person name="Kakita M."/>
            <person name="Kanazawa T."/>
            <person name="Kawai Y."/>
            <person name="Kawashima T."/>
            <person name="Kennedy M."/>
            <person name="Kinose K."/>
            <person name="Kinoshita T."/>
            <person name="Kohara Y."/>
            <person name="Koide E."/>
            <person name="Komatsu K."/>
            <person name="Kopischke S."/>
            <person name="Kubo M."/>
            <person name="Kyozuka J."/>
            <person name="Lagercrantz U."/>
            <person name="Lin S.S."/>
            <person name="Lindquist E."/>
            <person name="Lipzen A.M."/>
            <person name="Lu C.W."/>
            <person name="De Luna E."/>
            <person name="Martienssen R.A."/>
            <person name="Minamino N."/>
            <person name="Mizutani M."/>
            <person name="Mizutani M."/>
            <person name="Mochizuki N."/>
            <person name="Monte I."/>
            <person name="Mosher R."/>
            <person name="Nagasaki H."/>
            <person name="Nakagami H."/>
            <person name="Naramoto S."/>
            <person name="Nishitani K."/>
            <person name="Ohtani M."/>
            <person name="Okamoto T."/>
            <person name="Okumura M."/>
            <person name="Phillips J."/>
            <person name="Pollak B."/>
            <person name="Reinders A."/>
            <person name="Rovekamp M."/>
            <person name="Sano R."/>
            <person name="Sawa S."/>
            <person name="Schmid M.W."/>
            <person name="Shirakawa M."/>
            <person name="Solano R."/>
            <person name="Spunde A."/>
            <person name="Suetsugu N."/>
            <person name="Sugano S."/>
            <person name="Sugiyama A."/>
            <person name="Sun R."/>
            <person name="Suzuki Y."/>
            <person name="Takenaka M."/>
            <person name="Takezawa D."/>
            <person name="Tomogane H."/>
            <person name="Tsuzuki M."/>
            <person name="Ueda T."/>
            <person name="Umeda M."/>
            <person name="Ward J.M."/>
            <person name="Watanabe Y."/>
            <person name="Yazaki K."/>
            <person name="Yokoyama R."/>
            <person name="Yoshitake Y."/>
            <person name="Yotsui I."/>
            <person name="Zachgo S."/>
            <person name="Schmutz J."/>
        </authorList>
    </citation>
    <scope>NUCLEOTIDE SEQUENCE [LARGE SCALE GENOMIC DNA]</scope>
    <source>
        <strain evidence="3">Tak-1</strain>
    </source>
</reference>
<keyword evidence="3" id="KW-1185">Reference proteome</keyword>
<protein>
    <submittedName>
        <fullName evidence="2">Uncharacterized protein</fullName>
    </submittedName>
</protein>
<sequence>MTSANALSIHNSSCDSGSSCCTRPSNSTCMAVSEDGKLISSLSLEGRCGLLTSRTVKVRLLARRILLRVPIALYKTPEQFMMAIEVMMGFSYSEVQYLSQSIRVRRAASSMSVNSEDVHFSADVE</sequence>
<feature type="region of interest" description="Disordered" evidence="1">
    <location>
        <begin position="1"/>
        <end position="20"/>
    </location>
</feature>
<name>A0A2R6W1V1_MARPO</name>
<evidence type="ECO:0000313" key="3">
    <source>
        <dbReference type="Proteomes" id="UP000244005"/>
    </source>
</evidence>